<reference evidence="1 2" key="1">
    <citation type="submission" date="2017-08" db="EMBL/GenBank/DDBJ databases">
        <title>Infants hospitalized years apart are colonized by the same room-sourced microbial strains.</title>
        <authorList>
            <person name="Brooks B."/>
            <person name="Olm M.R."/>
            <person name="Firek B.A."/>
            <person name="Baker R."/>
            <person name="Thomas B.C."/>
            <person name="Morowitz M.J."/>
            <person name="Banfield J.F."/>
        </authorList>
    </citation>
    <scope>NUCLEOTIDE SEQUENCE [LARGE SCALE GENOMIC DNA]</scope>
    <source>
        <strain evidence="1">S2_003_000_R2_11</strain>
    </source>
</reference>
<accession>A0A2W5RYA0</accession>
<protein>
    <submittedName>
        <fullName evidence="1">Uncharacterized protein</fullName>
    </submittedName>
</protein>
<evidence type="ECO:0000313" key="1">
    <source>
        <dbReference type="EMBL" id="PZQ94319.1"/>
    </source>
</evidence>
<dbReference type="AlphaFoldDB" id="A0A2W5RYA0"/>
<dbReference type="EMBL" id="QFQS01000031">
    <property type="protein sequence ID" value="PZQ94319.1"/>
    <property type="molecule type" value="Genomic_DNA"/>
</dbReference>
<sequence>MAERVTIDQLDQTKPLSEWKPLLADRGKRRHMSYTTDFDTRADVFEEPGEEWEEEPRRLHLQNRERVRAGLAREFGDDRLDKKIADFVAIGSKPFSVVGYHNVLFEQVRRSFVVGAYYPALLGACALGERILNHLILDLRNDYRHTQEFRAVAGKSSFADWSRAIGTLEAWGVLLPKAIAEFRALMPLRHRSVHFNASTYATLRDDALAGILHLREIIDQQFTAFGARPWFIEGTRGLIFLKRDWEENPFIRTFYLPTCPFVGPNVAISMRDGLSFYDTVDYGDGNWSDAEFAAAFESRTLEDVAPTPDDEAAS</sequence>
<name>A0A2W5RYA0_CERSP</name>
<evidence type="ECO:0000313" key="2">
    <source>
        <dbReference type="Proteomes" id="UP000248975"/>
    </source>
</evidence>
<proteinExistence type="predicted"/>
<organism evidence="1 2">
    <name type="scientific">Cereibacter sphaeroides</name>
    <name type="common">Rhodobacter sphaeroides</name>
    <dbReference type="NCBI Taxonomy" id="1063"/>
    <lineage>
        <taxon>Bacteria</taxon>
        <taxon>Pseudomonadati</taxon>
        <taxon>Pseudomonadota</taxon>
        <taxon>Alphaproteobacteria</taxon>
        <taxon>Rhodobacterales</taxon>
        <taxon>Paracoccaceae</taxon>
        <taxon>Cereibacter</taxon>
    </lineage>
</organism>
<gene>
    <name evidence="1" type="ORF">DI533_22465</name>
</gene>
<comment type="caution">
    <text evidence="1">The sequence shown here is derived from an EMBL/GenBank/DDBJ whole genome shotgun (WGS) entry which is preliminary data.</text>
</comment>
<dbReference type="Proteomes" id="UP000248975">
    <property type="component" value="Unassembled WGS sequence"/>
</dbReference>